<dbReference type="Proteomes" id="UP000470875">
    <property type="component" value="Unassembled WGS sequence"/>
</dbReference>
<feature type="compositionally biased region" description="Polar residues" evidence="1">
    <location>
        <begin position="315"/>
        <end position="331"/>
    </location>
</feature>
<evidence type="ECO:0000313" key="2">
    <source>
        <dbReference type="EMBL" id="MSS84543.1"/>
    </source>
</evidence>
<feature type="region of interest" description="Disordered" evidence="1">
    <location>
        <begin position="212"/>
        <end position="242"/>
    </location>
</feature>
<evidence type="ECO:0000313" key="3">
    <source>
        <dbReference type="Proteomes" id="UP000470875"/>
    </source>
</evidence>
<dbReference type="Pfam" id="PF13481">
    <property type="entry name" value="AAA_25"/>
    <property type="match status" value="1"/>
</dbReference>
<reference evidence="2 3" key="1">
    <citation type="submission" date="2019-08" db="EMBL/GenBank/DDBJ databases">
        <title>In-depth cultivation of the pig gut microbiome towards novel bacterial diversity and tailored functional studies.</title>
        <authorList>
            <person name="Wylensek D."/>
            <person name="Hitch T.C.A."/>
            <person name="Clavel T."/>
        </authorList>
    </citation>
    <scope>NUCLEOTIDE SEQUENCE [LARGE SCALE GENOMIC DNA]</scope>
    <source>
        <strain evidence="2 3">WB03_NA08</strain>
    </source>
</reference>
<name>A0A6N7W7R4_9ACTO</name>
<dbReference type="EMBL" id="VULO01000007">
    <property type="protein sequence ID" value="MSS84543.1"/>
    <property type="molecule type" value="Genomic_DNA"/>
</dbReference>
<proteinExistence type="predicted"/>
<keyword evidence="3" id="KW-1185">Reference proteome</keyword>
<dbReference type="SUPFAM" id="SSF52540">
    <property type="entry name" value="P-loop containing nucleoside triphosphate hydrolases"/>
    <property type="match status" value="1"/>
</dbReference>
<dbReference type="InterPro" id="IPR027417">
    <property type="entry name" value="P-loop_NTPase"/>
</dbReference>
<evidence type="ECO:0000256" key="1">
    <source>
        <dbReference type="SAM" id="MobiDB-lite"/>
    </source>
</evidence>
<feature type="compositionally biased region" description="Basic and acidic residues" evidence="1">
    <location>
        <begin position="220"/>
        <end position="239"/>
    </location>
</feature>
<organism evidence="2 3">
    <name type="scientific">Scrofimicrobium canadense</name>
    <dbReference type="NCBI Taxonomy" id="2652290"/>
    <lineage>
        <taxon>Bacteria</taxon>
        <taxon>Bacillati</taxon>
        <taxon>Actinomycetota</taxon>
        <taxon>Actinomycetes</taxon>
        <taxon>Actinomycetales</taxon>
        <taxon>Actinomycetaceae</taxon>
        <taxon>Scrofimicrobium</taxon>
    </lineage>
</organism>
<feature type="region of interest" description="Disordered" evidence="1">
    <location>
        <begin position="315"/>
        <end position="349"/>
    </location>
</feature>
<gene>
    <name evidence="2" type="ORF">FYJ24_07155</name>
</gene>
<accession>A0A6N7W7R4</accession>
<dbReference type="Gene3D" id="3.40.50.300">
    <property type="entry name" value="P-loop containing nucleotide triphosphate hydrolases"/>
    <property type="match status" value="1"/>
</dbReference>
<dbReference type="AlphaFoldDB" id="A0A6N7W7R4"/>
<sequence length="388" mass="41555">MNQPLYFDVAKFLSGKMPPAPQPVAVQCDDGIGLFYANQVNLIFGDPESGKTWLALAAVVESLAVGRRCIVIDLDHNGAAATIRRLYDLGATPEQLSNPDLFRYVEPEDGPHLNAIVADLKQWKPAVVVVDSLGEVLPLYGASSNSPDDFTRVHTNVIKPMATAGACVLLIDHLAKGAESRQMGSTGTAAKKRAVGGVSIRVKVADQFTPGKGGSAHLSISKDRHGGLREHRPTGDKEPLAGTFRLYPEGPKRWAVIAPQDGQRNPSEAPPADDQAAILALDPPPETVREARERLGIRQDRAAAALKWLKAQNSNVTSLPSSDPVTGNRDVSSALPVTRPQGTVTGNDTKHTYADADKWTDCTSCHIPFESHNLTGGKCSKCQKKEVA</sequence>
<comment type="caution">
    <text evidence="2">The sequence shown here is derived from an EMBL/GenBank/DDBJ whole genome shotgun (WGS) entry which is preliminary data.</text>
</comment>
<protein>
    <submittedName>
        <fullName evidence="2">AAA family ATPase</fullName>
    </submittedName>
</protein>
<dbReference type="RefSeq" id="WP_154544983.1">
    <property type="nucleotide sequence ID" value="NZ_VULO01000007.1"/>
</dbReference>